<protein>
    <submittedName>
        <fullName evidence="5">Uncharacterized protein</fullName>
    </submittedName>
</protein>
<keyword evidence="3" id="KW-0221">Differentiation</keyword>
<dbReference type="InterPro" id="IPR007702">
    <property type="entry name" value="Janus"/>
</dbReference>
<comment type="similarity">
    <text evidence="2">Belongs to the janus family.</text>
</comment>
<dbReference type="Proteomes" id="UP000410492">
    <property type="component" value="Unassembled WGS sequence"/>
</dbReference>
<evidence type="ECO:0000256" key="4">
    <source>
        <dbReference type="ARBA" id="ARBA00022928"/>
    </source>
</evidence>
<evidence type="ECO:0000256" key="2">
    <source>
        <dbReference type="ARBA" id="ARBA00010971"/>
    </source>
</evidence>
<reference evidence="5 6" key="1">
    <citation type="submission" date="2019-01" db="EMBL/GenBank/DDBJ databases">
        <authorList>
            <person name="Sayadi A."/>
        </authorList>
    </citation>
    <scope>NUCLEOTIDE SEQUENCE [LARGE SCALE GENOMIC DNA]</scope>
</reference>
<dbReference type="GO" id="GO:0030154">
    <property type="term" value="P:cell differentiation"/>
    <property type="evidence" value="ECO:0007669"/>
    <property type="project" value="UniProtKB-KW"/>
</dbReference>
<keyword evidence="4" id="KW-0726">Sexual differentiation</keyword>
<keyword evidence="6" id="KW-1185">Reference proteome</keyword>
<dbReference type="PANTHER" id="PTHR12258:SF5">
    <property type="entry name" value="BCDNA.GH02250-RELATED"/>
    <property type="match status" value="1"/>
</dbReference>
<accession>A0A653C444</accession>
<dbReference type="AlphaFoldDB" id="A0A653C444"/>
<dbReference type="GO" id="GO:0007548">
    <property type="term" value="P:sex differentiation"/>
    <property type="evidence" value="ECO:0007669"/>
    <property type="project" value="UniProtKB-KW"/>
</dbReference>
<dbReference type="InterPro" id="IPR038596">
    <property type="entry name" value="Janus_sf"/>
</dbReference>
<dbReference type="GO" id="GO:0101006">
    <property type="term" value="F:protein histidine phosphatase activity"/>
    <property type="evidence" value="ECO:0007669"/>
    <property type="project" value="TreeGrafter"/>
</dbReference>
<dbReference type="Pfam" id="PF05005">
    <property type="entry name" value="Ocnus"/>
    <property type="match status" value="1"/>
</dbReference>
<evidence type="ECO:0000256" key="3">
    <source>
        <dbReference type="ARBA" id="ARBA00022782"/>
    </source>
</evidence>
<dbReference type="SUPFAM" id="SSF143724">
    <property type="entry name" value="PHP14-like"/>
    <property type="match status" value="1"/>
</dbReference>
<comment type="function">
    <text evidence="1">JanA and janB regulate somatic sex differentiation.</text>
</comment>
<dbReference type="Gene3D" id="3.50.20.20">
    <property type="entry name" value="Janus/Ocnus"/>
    <property type="match status" value="1"/>
</dbReference>
<evidence type="ECO:0000313" key="6">
    <source>
        <dbReference type="Proteomes" id="UP000410492"/>
    </source>
</evidence>
<dbReference type="GO" id="GO:0005829">
    <property type="term" value="C:cytosol"/>
    <property type="evidence" value="ECO:0007669"/>
    <property type="project" value="TreeGrafter"/>
</dbReference>
<dbReference type="PANTHER" id="PTHR12258">
    <property type="entry name" value="JANUS-A/JANUS-B"/>
    <property type="match status" value="1"/>
</dbReference>
<name>A0A653C444_CALMS</name>
<evidence type="ECO:0000256" key="1">
    <source>
        <dbReference type="ARBA" id="ARBA00002508"/>
    </source>
</evidence>
<sequence>SNHRFLFTIAFETSFSEGWLSDINDKVTNELQDLKESKAIRDWRSKVLGGGRINHDAESKTLKVYGYSQGYGKADHQLTVDILKRIYPDYTISFSDEGY</sequence>
<organism evidence="5 6">
    <name type="scientific">Callosobruchus maculatus</name>
    <name type="common">Southern cowpea weevil</name>
    <name type="synonym">Pulse bruchid</name>
    <dbReference type="NCBI Taxonomy" id="64391"/>
    <lineage>
        <taxon>Eukaryota</taxon>
        <taxon>Metazoa</taxon>
        <taxon>Ecdysozoa</taxon>
        <taxon>Arthropoda</taxon>
        <taxon>Hexapoda</taxon>
        <taxon>Insecta</taxon>
        <taxon>Pterygota</taxon>
        <taxon>Neoptera</taxon>
        <taxon>Endopterygota</taxon>
        <taxon>Coleoptera</taxon>
        <taxon>Polyphaga</taxon>
        <taxon>Cucujiformia</taxon>
        <taxon>Chrysomeloidea</taxon>
        <taxon>Chrysomelidae</taxon>
        <taxon>Bruchinae</taxon>
        <taxon>Bruchini</taxon>
        <taxon>Callosobruchus</taxon>
    </lineage>
</organism>
<dbReference type="OrthoDB" id="10249612at2759"/>
<dbReference type="EMBL" id="CAACVG010006940">
    <property type="protein sequence ID" value="VEN42690.1"/>
    <property type="molecule type" value="Genomic_DNA"/>
</dbReference>
<proteinExistence type="inferred from homology"/>
<evidence type="ECO:0000313" key="5">
    <source>
        <dbReference type="EMBL" id="VEN42690.1"/>
    </source>
</evidence>
<gene>
    <name evidence="5" type="ORF">CALMAC_LOCUS6084</name>
</gene>
<feature type="non-terminal residue" evidence="5">
    <location>
        <position position="1"/>
    </location>
</feature>